<keyword evidence="5" id="KW-0406">Ion transport</keyword>
<evidence type="ECO:0000256" key="4">
    <source>
        <dbReference type="ARBA" id="ARBA00022989"/>
    </source>
</evidence>
<dbReference type="InterPro" id="IPR050866">
    <property type="entry name" value="CNG_cation_channel"/>
</dbReference>
<dbReference type="GO" id="GO:0016020">
    <property type="term" value="C:membrane"/>
    <property type="evidence" value="ECO:0007669"/>
    <property type="project" value="UniProtKB-SubCell"/>
</dbReference>
<keyword evidence="8" id="KW-0407">Ion channel</keyword>
<keyword evidence="3 10" id="KW-0812">Transmembrane</keyword>
<dbReference type="Proteomes" id="UP000515125">
    <property type="component" value="Unplaced"/>
</dbReference>
<dbReference type="CDD" id="cd00038">
    <property type="entry name" value="CAP_ED"/>
    <property type="match status" value="1"/>
</dbReference>
<feature type="transmembrane region" description="Helical" evidence="10">
    <location>
        <begin position="215"/>
        <end position="236"/>
    </location>
</feature>
<comment type="subcellular location">
    <subcellularLocation>
        <location evidence="1">Membrane</location>
        <topology evidence="1">Multi-pass membrane protein</topology>
    </subcellularLocation>
</comment>
<evidence type="ECO:0000256" key="2">
    <source>
        <dbReference type="ARBA" id="ARBA00022448"/>
    </source>
</evidence>
<organism evidence="12 13">
    <name type="scientific">Cyclospora cayetanensis</name>
    <dbReference type="NCBI Taxonomy" id="88456"/>
    <lineage>
        <taxon>Eukaryota</taxon>
        <taxon>Sar</taxon>
        <taxon>Alveolata</taxon>
        <taxon>Apicomplexa</taxon>
        <taxon>Conoidasida</taxon>
        <taxon>Coccidia</taxon>
        <taxon>Eucoccidiorida</taxon>
        <taxon>Eimeriorina</taxon>
        <taxon>Eimeriidae</taxon>
        <taxon>Cyclospora</taxon>
    </lineage>
</organism>
<evidence type="ECO:0000259" key="11">
    <source>
        <dbReference type="PROSITE" id="PS50042"/>
    </source>
</evidence>
<evidence type="ECO:0000256" key="10">
    <source>
        <dbReference type="SAM" id="Phobius"/>
    </source>
</evidence>
<dbReference type="RefSeq" id="XP_026189641.1">
    <property type="nucleotide sequence ID" value="XM_026333856.1"/>
</dbReference>
<dbReference type="Gene3D" id="2.60.120.10">
    <property type="entry name" value="Jelly Rolls"/>
    <property type="match status" value="1"/>
</dbReference>
<name>A0A6P6RP97_9EIME</name>
<dbReference type="AlphaFoldDB" id="A0A6P6RP97"/>
<reference evidence="13" key="1">
    <citation type="submission" date="2025-08" db="UniProtKB">
        <authorList>
            <consortium name="RefSeq"/>
        </authorList>
    </citation>
    <scope>IDENTIFICATION</scope>
</reference>
<feature type="transmembrane region" description="Helical" evidence="10">
    <location>
        <begin position="315"/>
        <end position="339"/>
    </location>
</feature>
<evidence type="ECO:0000313" key="12">
    <source>
        <dbReference type="Proteomes" id="UP000515125"/>
    </source>
</evidence>
<feature type="domain" description="Cyclic nucleotide-binding" evidence="11">
    <location>
        <begin position="487"/>
        <end position="599"/>
    </location>
</feature>
<dbReference type="PANTHER" id="PTHR45638:SF11">
    <property type="entry name" value="CYCLIC NUCLEOTIDE-GATED CATION CHANNEL SUBUNIT A"/>
    <property type="match status" value="1"/>
</dbReference>
<dbReference type="OrthoDB" id="417078at2759"/>
<keyword evidence="6 10" id="KW-0472">Membrane</keyword>
<dbReference type="PANTHER" id="PTHR45638">
    <property type="entry name" value="CYCLIC NUCLEOTIDE-GATED CATION CHANNEL SUBUNIT A"/>
    <property type="match status" value="1"/>
</dbReference>
<evidence type="ECO:0000256" key="1">
    <source>
        <dbReference type="ARBA" id="ARBA00004141"/>
    </source>
</evidence>
<proteinExistence type="predicted"/>
<dbReference type="Gene3D" id="1.10.287.630">
    <property type="entry name" value="Helix hairpin bin"/>
    <property type="match status" value="1"/>
</dbReference>
<keyword evidence="7" id="KW-1071">Ligand-gated ion channel</keyword>
<evidence type="ECO:0000256" key="6">
    <source>
        <dbReference type="ARBA" id="ARBA00023136"/>
    </source>
</evidence>
<evidence type="ECO:0000256" key="7">
    <source>
        <dbReference type="ARBA" id="ARBA00023286"/>
    </source>
</evidence>
<dbReference type="SUPFAM" id="SSF51206">
    <property type="entry name" value="cAMP-binding domain-like"/>
    <property type="match status" value="1"/>
</dbReference>
<dbReference type="InterPro" id="IPR018490">
    <property type="entry name" value="cNMP-bd_dom_sf"/>
</dbReference>
<dbReference type="InterPro" id="IPR000595">
    <property type="entry name" value="cNMP-bd_dom"/>
</dbReference>
<dbReference type="PROSITE" id="PS00889">
    <property type="entry name" value="CNMP_BINDING_2"/>
    <property type="match status" value="1"/>
</dbReference>
<feature type="region of interest" description="Disordered" evidence="9">
    <location>
        <begin position="24"/>
        <end position="107"/>
    </location>
</feature>
<dbReference type="InterPro" id="IPR014710">
    <property type="entry name" value="RmlC-like_jellyroll"/>
</dbReference>
<dbReference type="PROSITE" id="PS50042">
    <property type="entry name" value="CNMP_BINDING_3"/>
    <property type="match status" value="1"/>
</dbReference>
<dbReference type="GeneID" id="34620877"/>
<accession>A0A6P6RP97</accession>
<dbReference type="GO" id="GO:0005221">
    <property type="term" value="F:intracellularly cyclic nucleotide-activated monoatomic cation channel activity"/>
    <property type="evidence" value="ECO:0007669"/>
    <property type="project" value="InterPro"/>
</dbReference>
<dbReference type="InterPro" id="IPR018488">
    <property type="entry name" value="cNMP-bd_CS"/>
</dbReference>
<sequence>MIAGWVERSPSLEPSVSCKDVADNVAEVPSSGPDNAGVDLEPWGPHPSRVGQGSQEHAWVSEVRREPRRSCIVSTGADRSLGSQHVRVSTLNERRESKIRPGSTRLPDRLQSTLNHAISYAKAGGRKSRRSTPARSSVMASIPTFDIREPTTPATAKELRRIYQLEEPVDENVWSYLSWIAKLVGIFLCIISLWTLWFAPFLAAFANVYPVCQHLLYLDVALDLLYIAGVALEFNISVIDLERRTEIQHRGTIIEIHLNSPTFYGDLISCMISPLLLNGSLRQSSFLLLILAKYFRFHRLLWLPHCMDRIRRNPWFQVIWLVIVLVLVNHVVGCIYFMIIESQGLWDRHVAVLDPPIDEYTFSYTYGINMIHAQVAKADILSFEELLLYCIVAPVGTLISAMAFGEITVLYQRLNLLEGQHSDDMAFSLEAMRILRVPPEMQKRVDQYFRYVHSSRDTFALTKLMSSLNDPLLEELKLHLYKGLHCDPEFTKHVVMRLQDKIYSPGDYIIRAGQEGDCMFFIIKGNVEVLSADGKVIMIKSGGDYFGELALLTVGTRRSATVKAQTFTALARLSAEHFDEVLVRFPHELRNAFRGFDLMGGADLDTAFEQARRRIHYRYKLLRGWDLPDLMAPQQKVEGHLCLANAGALAVCHMSFGGNLTCTVLPVPAL</sequence>
<keyword evidence="12" id="KW-1185">Reference proteome</keyword>
<dbReference type="Pfam" id="PF00027">
    <property type="entry name" value="cNMP_binding"/>
    <property type="match status" value="1"/>
</dbReference>
<evidence type="ECO:0000256" key="5">
    <source>
        <dbReference type="ARBA" id="ARBA00023065"/>
    </source>
</evidence>
<gene>
    <name evidence="13" type="primary">LOC34620877</name>
</gene>
<evidence type="ECO:0000256" key="3">
    <source>
        <dbReference type="ARBA" id="ARBA00022692"/>
    </source>
</evidence>
<dbReference type="SMART" id="SM00100">
    <property type="entry name" value="cNMP"/>
    <property type="match status" value="1"/>
</dbReference>
<protein>
    <submittedName>
        <fullName evidence="13">Potassium/sodium hyperpolarization-activated cyclic nucleotide-gated channel 1</fullName>
    </submittedName>
</protein>
<keyword evidence="2" id="KW-0813">Transport</keyword>
<feature type="transmembrane region" description="Helical" evidence="10">
    <location>
        <begin position="183"/>
        <end position="209"/>
    </location>
</feature>
<keyword evidence="4 10" id="KW-1133">Transmembrane helix</keyword>
<evidence type="ECO:0000256" key="9">
    <source>
        <dbReference type="SAM" id="MobiDB-lite"/>
    </source>
</evidence>
<dbReference type="PROSITE" id="PS00888">
    <property type="entry name" value="CNMP_BINDING_1"/>
    <property type="match status" value="1"/>
</dbReference>
<evidence type="ECO:0000313" key="13">
    <source>
        <dbReference type="RefSeq" id="XP_026189641.1"/>
    </source>
</evidence>
<dbReference type="GO" id="GO:0044877">
    <property type="term" value="F:protein-containing complex binding"/>
    <property type="evidence" value="ECO:0007669"/>
    <property type="project" value="TreeGrafter"/>
</dbReference>
<evidence type="ECO:0000256" key="8">
    <source>
        <dbReference type="ARBA" id="ARBA00023303"/>
    </source>
</evidence>
<feature type="compositionally biased region" description="Polar residues" evidence="9">
    <location>
        <begin position="81"/>
        <end position="91"/>
    </location>
</feature>